<dbReference type="RefSeq" id="WP_307107327.1">
    <property type="nucleotide sequence ID" value="NZ_JAUTAS010000001.1"/>
</dbReference>
<feature type="signal peptide" evidence="1">
    <location>
        <begin position="1"/>
        <end position="28"/>
    </location>
</feature>
<accession>A0AAP5AIT0</accession>
<gene>
    <name evidence="2" type="ORF">QE424_002643</name>
</gene>
<keyword evidence="1" id="KW-0732">Signal</keyword>
<protein>
    <submittedName>
        <fullName evidence="2">Uncharacterized protein</fullName>
    </submittedName>
</protein>
<dbReference type="AlphaFoldDB" id="A0AAP5AIT0"/>
<name>A0AAP5AIT0_9GAMM</name>
<reference evidence="2" key="1">
    <citation type="submission" date="2023-07" db="EMBL/GenBank/DDBJ databases">
        <title>Functional and genomic diversity of the sorghum phyllosphere microbiome.</title>
        <authorList>
            <person name="Shade A."/>
        </authorList>
    </citation>
    <scope>NUCLEOTIDE SEQUENCE</scope>
    <source>
        <strain evidence="2">SORGH_AS_0457</strain>
    </source>
</reference>
<evidence type="ECO:0000313" key="3">
    <source>
        <dbReference type="Proteomes" id="UP001226084"/>
    </source>
</evidence>
<feature type="chain" id="PRO_5042939391" evidence="1">
    <location>
        <begin position="29"/>
        <end position="183"/>
    </location>
</feature>
<organism evidence="2 3">
    <name type="scientific">Stenotrophomonas rhizophila</name>
    <dbReference type="NCBI Taxonomy" id="216778"/>
    <lineage>
        <taxon>Bacteria</taxon>
        <taxon>Pseudomonadati</taxon>
        <taxon>Pseudomonadota</taxon>
        <taxon>Gammaproteobacteria</taxon>
        <taxon>Lysobacterales</taxon>
        <taxon>Lysobacteraceae</taxon>
        <taxon>Stenotrophomonas</taxon>
    </lineage>
</organism>
<evidence type="ECO:0000313" key="2">
    <source>
        <dbReference type="EMBL" id="MDQ1109484.1"/>
    </source>
</evidence>
<comment type="caution">
    <text evidence="2">The sequence shown here is derived from an EMBL/GenBank/DDBJ whole genome shotgun (WGS) entry which is preliminary data.</text>
</comment>
<dbReference type="EMBL" id="JAUTAS010000001">
    <property type="protein sequence ID" value="MDQ1109484.1"/>
    <property type="molecule type" value="Genomic_DNA"/>
</dbReference>
<proteinExistence type="predicted"/>
<evidence type="ECO:0000256" key="1">
    <source>
        <dbReference type="SAM" id="SignalP"/>
    </source>
</evidence>
<dbReference type="Proteomes" id="UP001226084">
    <property type="component" value="Unassembled WGS sequence"/>
</dbReference>
<sequence length="183" mass="19683">MNWKHVFSSIAPLATCIALIFSMGRAPAAEVANYAGLVSGSHSSNAFVPEFRRCIRHWEETRVHRVELPDRSARNSGAVLLEIGSAGFPSYGYVRVDGTLMKSSFGPERDLENSPLGPHLMSLYAGAADLPKHYTGGEMDDGECYFLTVFVRGKASSAVAYGAADSLGVDSLIKELVESAARP</sequence>